<evidence type="ECO:0000313" key="8">
    <source>
        <dbReference type="Ensembl" id="ENSOKIP00005015741.1"/>
    </source>
</evidence>
<feature type="domain" description="Ras-GEF" evidence="5">
    <location>
        <begin position="1085"/>
        <end position="1295"/>
    </location>
</feature>
<feature type="region of interest" description="Disordered" evidence="4">
    <location>
        <begin position="497"/>
        <end position="523"/>
    </location>
</feature>
<dbReference type="FunFam" id="1.10.510.10:FF:000529">
    <property type="entry name" value="Kinase non-catalytic C-lobe domain-containing 1"/>
    <property type="match status" value="1"/>
</dbReference>
<evidence type="ECO:0000259" key="6">
    <source>
        <dbReference type="PROSITE" id="PS50212"/>
    </source>
</evidence>
<evidence type="ECO:0000256" key="3">
    <source>
        <dbReference type="PROSITE-ProRule" id="PRU00168"/>
    </source>
</evidence>
<dbReference type="Pfam" id="PF00618">
    <property type="entry name" value="RasGEF_N"/>
    <property type="match status" value="1"/>
</dbReference>
<feature type="region of interest" description="Disordered" evidence="4">
    <location>
        <begin position="543"/>
        <end position="581"/>
    </location>
</feature>
<dbReference type="SMART" id="SM00750">
    <property type="entry name" value="KIND"/>
    <property type="match status" value="2"/>
</dbReference>
<dbReference type="GO" id="GO:0043025">
    <property type="term" value="C:neuronal cell body"/>
    <property type="evidence" value="ECO:0007669"/>
    <property type="project" value="TreeGrafter"/>
</dbReference>
<dbReference type="GO" id="GO:0032045">
    <property type="term" value="C:guanyl-nucleotide exchange factor complex"/>
    <property type="evidence" value="ECO:0007669"/>
    <property type="project" value="TreeGrafter"/>
</dbReference>
<dbReference type="InterPro" id="IPR023578">
    <property type="entry name" value="Ras_GEF_dom_sf"/>
</dbReference>
<dbReference type="PANTHER" id="PTHR21560:SF0">
    <property type="entry name" value="KINASE NON-CATALYTIC C-LOBE DOMAIN-CONTAINING PROTEIN 1"/>
    <property type="match status" value="1"/>
</dbReference>
<sequence length="1325" mass="147571">MCVCAYVCVCVRACVCPQENVSLADILSLRDTCLTEQEVWAVCVECVLALQSIAPSTLFHTLCITPDTLAFNAHGNVCFMEQLSDDPEGSFIPPEFDKTGSTFEGHMYSLGSTLSSALDFVIEPELEAELGEEIQRVLEQMQEKGPGDRPHPQDILSLAEEKLEHTSSKVLCRKLSSIGRRVLSIESIGAEECMGHGSVWSKRGDRETAPYECSDSKQWGSVRDNEMSEGDRHSHMPICGDKTDADGQSGTRDDPTLARPAQDPEVSVDSACNMTSNSNLYTPNNHMTKSMDLLTRSGQRWSVNELWALCHTCLSTLQTYIDYPAYLCLDTVYVGCEGEVLFLKPKNTGSCDAFYLAPEFQEHGIVTEKACVYGVAAILWATAKFNLSANQKLAMPRKLKRLLLEMAKKTPFERPSIVIAKKVLIVSAVNHSIESISIYSFFDQCVSNTIYVCNIFSRLAPVPGPVPHSYPISGAPQLPEAFTSPATHFTPIVLTREGDTEEETPLSGQPTHPGVPRDHLAPGQGAEPLLSCLNRSTCSKPLDSLVSMSQPHNGEEGPRTGEREDEALSESHGPPQGDSHLMHPSLQEVIGLLRAEFAIDGYLENGLEDLAMGEYILSLKDLQYQTFCNVVKEKFCDLSWDEDLLGVLHCVGAMESAEHPVGVSDESPPEADSLCGMDEPLRVGHLGRMSCSKDMEDQESLVFERLLSPCSRAEESSHRLSPAWGLAFYGEDCFSHDVMEYAITLGQHSESPCLELKTQELQQQHMIEMKNLKKTRNFYQKLLHQERKNKGSEARLMLSKLKIQFEELRSKVEFLDCVKKYLEVVDQWGMDMSLLPSLAASGPGSPLDLQPSEEPAMLGLVSLSGAERGKSSLQAATPLGLMTYLYARNALLEGYIQQFLYTYRYFCTPQELLQFLMEKFNSAVAAGGGPNVSGDRAKVYHRSLDVLQTWLTDCRLVDFSPKSILLITLENFLTNDVSPVDSRGERLLTTLQSSPRRRWSQSCGSPISMHEEDDALSSHTICRKSHSFQWKISRVVEPQATQTKDQAYSLAAALPRPCYTSLMDDISSACLRSEERHPFSQSEHSAQHTAQQLTLLQQEMFQGCHPNNFLNSRAQGVGDKAFSVTKISPLLFLLQIQAALLTKFLLIAKHCYEFRDFATAMQVLGGLENVFVRQLPAWKHLSTKVCEVLEELRAVQVFLKSDNLCLMGGDHVRRRPTLPAAHILAMHIQQLEIGAFTLTSGAYKWPKLRTIAKVVSQVHAFQETVYSFTPDLELQAYLRLRIAHLSGCDIPLLAADNEANFHHTPTERHTRRIQDTLKRVKATFQ</sequence>
<dbReference type="InterPro" id="IPR001895">
    <property type="entry name" value="RASGEF_cat_dom"/>
</dbReference>
<dbReference type="GO" id="GO:0005085">
    <property type="term" value="F:guanyl-nucleotide exchange factor activity"/>
    <property type="evidence" value="ECO:0007669"/>
    <property type="project" value="UniProtKB-KW"/>
</dbReference>
<keyword evidence="1 3" id="KW-0344">Guanine-nucleotide releasing factor</keyword>
<evidence type="ECO:0000259" key="7">
    <source>
        <dbReference type="PROSITE" id="PS51377"/>
    </source>
</evidence>
<organism evidence="8 9">
    <name type="scientific">Oncorhynchus kisutch</name>
    <name type="common">Coho salmon</name>
    <name type="synonym">Salmo kisutch</name>
    <dbReference type="NCBI Taxonomy" id="8019"/>
    <lineage>
        <taxon>Eukaryota</taxon>
        <taxon>Metazoa</taxon>
        <taxon>Chordata</taxon>
        <taxon>Craniata</taxon>
        <taxon>Vertebrata</taxon>
        <taxon>Euteleostomi</taxon>
        <taxon>Actinopterygii</taxon>
        <taxon>Neopterygii</taxon>
        <taxon>Teleostei</taxon>
        <taxon>Protacanthopterygii</taxon>
        <taxon>Salmoniformes</taxon>
        <taxon>Salmonidae</taxon>
        <taxon>Salmoninae</taxon>
        <taxon>Oncorhynchus</taxon>
    </lineage>
</organism>
<dbReference type="SMART" id="SM00229">
    <property type="entry name" value="RasGEFN"/>
    <property type="match status" value="1"/>
</dbReference>
<feature type="domain" description="N-terminal Ras-GEF" evidence="6">
    <location>
        <begin position="869"/>
        <end position="996"/>
    </location>
</feature>
<feature type="compositionally biased region" description="Basic and acidic residues" evidence="4">
    <location>
        <begin position="553"/>
        <end position="562"/>
    </location>
</feature>
<feature type="region of interest" description="Disordered" evidence="4">
    <location>
        <begin position="199"/>
        <end position="268"/>
    </location>
</feature>
<keyword evidence="2" id="KW-0677">Repeat</keyword>
<dbReference type="PROSITE" id="PS50009">
    <property type="entry name" value="RASGEF_CAT"/>
    <property type="match status" value="1"/>
</dbReference>
<dbReference type="PANTHER" id="PTHR21560">
    <property type="entry name" value="VERY KIND PROTEIN"/>
    <property type="match status" value="1"/>
</dbReference>
<dbReference type="InterPro" id="IPR000651">
    <property type="entry name" value="Ras-like_Gua-exchang_fac_N"/>
</dbReference>
<dbReference type="Pfam" id="PF00617">
    <property type="entry name" value="RasGEF"/>
    <property type="match status" value="1"/>
</dbReference>
<dbReference type="PROSITE" id="PS51377">
    <property type="entry name" value="KIND"/>
    <property type="match status" value="2"/>
</dbReference>
<reference evidence="8" key="1">
    <citation type="submission" date="2025-08" db="UniProtKB">
        <authorList>
            <consortium name="Ensembl"/>
        </authorList>
    </citation>
    <scope>IDENTIFICATION</scope>
</reference>
<dbReference type="CDD" id="cd06224">
    <property type="entry name" value="REM"/>
    <property type="match status" value="1"/>
</dbReference>
<evidence type="ECO:0000256" key="1">
    <source>
        <dbReference type="ARBA" id="ARBA00022658"/>
    </source>
</evidence>
<dbReference type="InterPro" id="IPR036964">
    <property type="entry name" value="RASGEF_cat_dom_sf"/>
</dbReference>
<gene>
    <name evidence="8" type="primary">KNDC1</name>
</gene>
<dbReference type="Pfam" id="PF16474">
    <property type="entry name" value="KIND"/>
    <property type="match status" value="1"/>
</dbReference>
<protein>
    <submittedName>
        <fullName evidence="8">Kinase non-catalytic C-lobe domain containing 1</fullName>
    </submittedName>
</protein>
<feature type="domain" description="KIND" evidence="7">
    <location>
        <begin position="288"/>
        <end position="452"/>
    </location>
</feature>
<feature type="domain" description="KIND" evidence="7">
    <location>
        <begin position="21"/>
        <end position="201"/>
    </location>
</feature>
<dbReference type="GO" id="GO:0007264">
    <property type="term" value="P:small GTPase-mediated signal transduction"/>
    <property type="evidence" value="ECO:0007669"/>
    <property type="project" value="InterPro"/>
</dbReference>
<dbReference type="GO" id="GO:0048814">
    <property type="term" value="P:regulation of dendrite morphogenesis"/>
    <property type="evidence" value="ECO:0007669"/>
    <property type="project" value="TreeGrafter"/>
</dbReference>
<evidence type="ECO:0000313" key="9">
    <source>
        <dbReference type="Proteomes" id="UP000694557"/>
    </source>
</evidence>
<dbReference type="Gene3D" id="1.10.510.10">
    <property type="entry name" value="Transferase(Phosphotransferase) domain 1"/>
    <property type="match status" value="2"/>
</dbReference>
<name>A0A8C7DAN8_ONCKI</name>
<keyword evidence="9" id="KW-1185">Reference proteome</keyword>
<feature type="compositionally biased region" description="Basic and acidic residues" evidence="4">
    <location>
        <begin position="241"/>
        <end position="256"/>
    </location>
</feature>
<dbReference type="SUPFAM" id="SSF48366">
    <property type="entry name" value="Ras GEF"/>
    <property type="match status" value="1"/>
</dbReference>
<dbReference type="PROSITE" id="PS50212">
    <property type="entry name" value="RASGEF_NTER"/>
    <property type="match status" value="1"/>
</dbReference>
<dbReference type="InterPro" id="IPR011019">
    <property type="entry name" value="KIND_dom"/>
</dbReference>
<evidence type="ECO:0000256" key="2">
    <source>
        <dbReference type="ARBA" id="ARBA00022737"/>
    </source>
</evidence>
<dbReference type="GeneTree" id="ENSGT00390000011408"/>
<dbReference type="Gene3D" id="1.10.840.10">
    <property type="entry name" value="Ras guanine-nucleotide exchange factors catalytic domain"/>
    <property type="match status" value="1"/>
</dbReference>
<evidence type="ECO:0000256" key="4">
    <source>
        <dbReference type="SAM" id="MobiDB-lite"/>
    </source>
</evidence>
<reference evidence="8" key="2">
    <citation type="submission" date="2025-09" db="UniProtKB">
        <authorList>
            <consortium name="Ensembl"/>
        </authorList>
    </citation>
    <scope>IDENTIFICATION</scope>
</reference>
<feature type="compositionally biased region" description="Basic and acidic residues" evidence="4">
    <location>
        <begin position="223"/>
        <end position="234"/>
    </location>
</feature>
<dbReference type="InterPro" id="IPR029899">
    <property type="entry name" value="KNDC1"/>
</dbReference>
<dbReference type="Gene3D" id="1.20.870.10">
    <property type="entry name" value="Son of sevenless (SoS) protein Chain: S domain 1"/>
    <property type="match status" value="1"/>
</dbReference>
<dbReference type="Ensembl" id="ENSOKIT00005016733.1">
    <property type="protein sequence ID" value="ENSOKIP00005015741.1"/>
    <property type="gene ID" value="ENSOKIG00005006900.1"/>
</dbReference>
<evidence type="ECO:0000259" key="5">
    <source>
        <dbReference type="PROSITE" id="PS50009"/>
    </source>
</evidence>
<accession>A0A8C7DAN8</accession>
<dbReference type="SMART" id="SM00147">
    <property type="entry name" value="RasGEF"/>
    <property type="match status" value="1"/>
</dbReference>
<proteinExistence type="predicted"/>
<dbReference type="GO" id="GO:0030425">
    <property type="term" value="C:dendrite"/>
    <property type="evidence" value="ECO:0007669"/>
    <property type="project" value="TreeGrafter"/>
</dbReference>
<dbReference type="Proteomes" id="UP000694557">
    <property type="component" value="Unassembled WGS sequence"/>
</dbReference>